<dbReference type="SUPFAM" id="SSF50956">
    <property type="entry name" value="Thermostable phytase (3-phytase)"/>
    <property type="match status" value="1"/>
</dbReference>
<dbReference type="Proteomes" id="UP000526501">
    <property type="component" value="Unassembled WGS sequence"/>
</dbReference>
<dbReference type="EMBL" id="JACHVC010000001">
    <property type="protein sequence ID" value="MBC2604508.1"/>
    <property type="molecule type" value="Genomic_DNA"/>
</dbReference>
<protein>
    <submittedName>
        <fullName evidence="2">Uncharacterized protein</fullName>
    </submittedName>
</protein>
<proteinExistence type="predicted"/>
<dbReference type="AlphaFoldDB" id="A0A7X1B2N0"/>
<keyword evidence="3" id="KW-1185">Reference proteome</keyword>
<evidence type="ECO:0000313" key="2">
    <source>
        <dbReference type="EMBL" id="MBC2604508.1"/>
    </source>
</evidence>
<dbReference type="RefSeq" id="WP_185658403.1">
    <property type="nucleotide sequence ID" value="NZ_CAWPOO010000001.1"/>
</dbReference>
<gene>
    <name evidence="2" type="ORF">H5P27_00390</name>
</gene>
<sequence>MKFRYFPLLLSLAAASLAAVNFALVPIAEIKPKSISESSGIAKSRQFENVYWTHNDSGDSNRIFAITLDGDPIQTEWAEEKGIKYEGIEVGEATNIDWEDISTDDQGNLLIAACGNNDNARRDLAIYILPEPDPRYAFKARASKRVDFHFPDQKKFPDPDNKNFDCESLFFAHGKPYFVSKNRSEAPAKLYRLDQMDTSKSNPATLISDFPLGGQATGADATPDGKKLAIITYTGLWVFIAPEGSDDYFAGESHYRPFFAKQCEAVCWKDDETLIVTNEQRDIFELSLSDIPAFTPPGLESK</sequence>
<name>A0A7X1B2N0_9BACT</name>
<evidence type="ECO:0000256" key="1">
    <source>
        <dbReference type="SAM" id="SignalP"/>
    </source>
</evidence>
<feature type="signal peptide" evidence="1">
    <location>
        <begin position="1"/>
        <end position="18"/>
    </location>
</feature>
<accession>A0A7X1B2N0</accession>
<comment type="caution">
    <text evidence="2">The sequence shown here is derived from an EMBL/GenBank/DDBJ whole genome shotgun (WGS) entry which is preliminary data.</text>
</comment>
<organism evidence="2 3">
    <name type="scientific">Pelagicoccus albus</name>
    <dbReference type="NCBI Taxonomy" id="415222"/>
    <lineage>
        <taxon>Bacteria</taxon>
        <taxon>Pseudomonadati</taxon>
        <taxon>Verrucomicrobiota</taxon>
        <taxon>Opitutia</taxon>
        <taxon>Puniceicoccales</taxon>
        <taxon>Pelagicoccaceae</taxon>
        <taxon>Pelagicoccus</taxon>
    </lineage>
</organism>
<evidence type="ECO:0000313" key="3">
    <source>
        <dbReference type="Proteomes" id="UP000526501"/>
    </source>
</evidence>
<feature type="chain" id="PRO_5031071755" evidence="1">
    <location>
        <begin position="19"/>
        <end position="302"/>
    </location>
</feature>
<keyword evidence="1" id="KW-0732">Signal</keyword>
<reference evidence="2 3" key="1">
    <citation type="submission" date="2020-07" db="EMBL/GenBank/DDBJ databases">
        <authorList>
            <person name="Feng X."/>
        </authorList>
    </citation>
    <scope>NUCLEOTIDE SEQUENCE [LARGE SCALE GENOMIC DNA]</scope>
    <source>
        <strain evidence="2 3">JCM23202</strain>
    </source>
</reference>